<keyword evidence="6" id="KW-0418">Kinase</keyword>
<feature type="domain" description="Histidine kinase" evidence="12">
    <location>
        <begin position="368"/>
        <end position="587"/>
    </location>
</feature>
<sequence length="846" mass="93160">MKQQLSKSTTSLLVIVTGLVLLIGFAIWSYMRLLESQSWSEHTYEVLTHVAELESLMLSDRGLSLCVATGDGRLTEKPGWEKRLDTQLALLKQLTADNPVQHSNVLNIEKRMRDWQLEYVFPAQRACEQARAGANKPELAFQLAGIAERHHRDIGQLIGYVSESEQALLTVRQNNNRRTQHVTNLLLLLGMLSLAMLILVFLRTQLRSARELQQANQQLQDTLTAQTQIQADLAAAEARASAIVDNVSDAIVILNTEGRIGSFNRAAERIFGHREQDIREHNLLMLFPPDQEVLAMQDFLAFEADAEACALGTVDYEMEGLRRNGVRFPLELSISQMRVNDTLYLIALMRDVTERKRVEKMKNEFVSTVSHELRTPLTAIRGALGLVSGTMTADIPASMRSLVEIATSNSERLVRLINDILDIEKIESGHMRFDLSVQTLSRLLEQAVQANRHYAEQFGVTLSIRPPVPACELRVDADRFMQLMANLLSNAAKFSPPGQQVEIEASVQGQDVVVKVMDRGAGIPANFRDKIFQKFSQADSSDTRAKGGTGLGLSICKAIVEQMGGSMGFDSVEGKGTTMHFSLPLLRQLELPVQQPVLSDTARLLVCEDDPDIASLLQMILRQADFNVDVAHDADTALRMLLEGNYSALTLDIALPGKDGLSLLHELQQYEKTRALRVVVVSAKAAEARASLFRTSQEAEQGMVVDWLEKPIDQARLLRSIGVARQDASGPLRVLHVEDDADIRTVVGAMLAGKCELKAAATLAEAYQCCASGSFDVIILDQGLPDGSGLDLLPYLASHGITTPVVVFSANEVDDPDAVSASLVKSRTSDQQLLDTILGLARTGRQ</sequence>
<feature type="transmembrane region" description="Helical" evidence="11">
    <location>
        <begin position="182"/>
        <end position="202"/>
    </location>
</feature>
<dbReference type="Gene3D" id="1.10.287.130">
    <property type="match status" value="1"/>
</dbReference>
<dbReference type="NCBIfam" id="TIGR00229">
    <property type="entry name" value="sensory_box"/>
    <property type="match status" value="1"/>
</dbReference>
<evidence type="ECO:0000256" key="5">
    <source>
        <dbReference type="ARBA" id="ARBA00022679"/>
    </source>
</evidence>
<evidence type="ECO:0000256" key="6">
    <source>
        <dbReference type="ARBA" id="ARBA00022777"/>
    </source>
</evidence>
<evidence type="ECO:0000256" key="10">
    <source>
        <dbReference type="SAM" id="Coils"/>
    </source>
</evidence>
<dbReference type="Pfam" id="PF13426">
    <property type="entry name" value="PAS_9"/>
    <property type="match status" value="1"/>
</dbReference>
<feature type="modified residue" description="4-aspartylphosphate" evidence="9">
    <location>
        <position position="781"/>
    </location>
</feature>
<dbReference type="SMART" id="SM00448">
    <property type="entry name" value="REC"/>
    <property type="match status" value="2"/>
</dbReference>
<dbReference type="CDD" id="cd00130">
    <property type="entry name" value="PAS"/>
    <property type="match status" value="1"/>
</dbReference>
<dbReference type="EMBL" id="RJVP01000005">
    <property type="protein sequence ID" value="ROH85528.1"/>
    <property type="molecule type" value="Genomic_DNA"/>
</dbReference>
<dbReference type="CDD" id="cd00082">
    <property type="entry name" value="HisKA"/>
    <property type="match status" value="1"/>
</dbReference>
<dbReference type="GO" id="GO:0000155">
    <property type="term" value="F:phosphorelay sensor kinase activity"/>
    <property type="evidence" value="ECO:0007669"/>
    <property type="project" value="InterPro"/>
</dbReference>
<dbReference type="Gene3D" id="3.30.565.10">
    <property type="entry name" value="Histidine kinase-like ATPase, C-terminal domain"/>
    <property type="match status" value="1"/>
</dbReference>
<dbReference type="SMART" id="SM00388">
    <property type="entry name" value="HisKA"/>
    <property type="match status" value="1"/>
</dbReference>
<dbReference type="EC" id="2.7.13.3" evidence="3"/>
<dbReference type="InterPro" id="IPR000700">
    <property type="entry name" value="PAS-assoc_C"/>
</dbReference>
<dbReference type="InterPro" id="IPR036890">
    <property type="entry name" value="HATPase_C_sf"/>
</dbReference>
<reference evidence="16 17" key="1">
    <citation type="submission" date="2018-10" db="EMBL/GenBank/DDBJ databases">
        <authorList>
            <person name="Chen W.-M."/>
        </authorList>
    </citation>
    <scope>NUCLEOTIDE SEQUENCE [LARGE SCALE GENOMIC DNA]</scope>
    <source>
        <strain evidence="16 17">H-5</strain>
    </source>
</reference>
<comment type="subcellular location">
    <subcellularLocation>
        <location evidence="2">Cell inner membrane</location>
        <topology evidence="2">Multi-pass membrane protein</topology>
    </subcellularLocation>
</comment>
<evidence type="ECO:0000256" key="11">
    <source>
        <dbReference type="SAM" id="Phobius"/>
    </source>
</evidence>
<keyword evidence="11" id="KW-0812">Transmembrane</keyword>
<accession>A0A3N0UZ58</accession>
<keyword evidence="10" id="KW-0175">Coiled coil</keyword>
<dbReference type="InterPro" id="IPR036097">
    <property type="entry name" value="HisK_dim/P_sf"/>
</dbReference>
<feature type="domain" description="PAS" evidence="14">
    <location>
        <begin position="236"/>
        <end position="290"/>
    </location>
</feature>
<dbReference type="SUPFAM" id="SSF55874">
    <property type="entry name" value="ATPase domain of HSP90 chaperone/DNA topoisomerase II/histidine kinase"/>
    <property type="match status" value="1"/>
</dbReference>
<feature type="transmembrane region" description="Helical" evidence="11">
    <location>
        <begin position="12"/>
        <end position="31"/>
    </location>
</feature>
<evidence type="ECO:0000259" key="13">
    <source>
        <dbReference type="PROSITE" id="PS50110"/>
    </source>
</evidence>
<feature type="coiled-coil region" evidence="10">
    <location>
        <begin position="202"/>
        <end position="229"/>
    </location>
</feature>
<dbReference type="GO" id="GO:0009927">
    <property type="term" value="F:histidine phosphotransfer kinase activity"/>
    <property type="evidence" value="ECO:0007669"/>
    <property type="project" value="TreeGrafter"/>
</dbReference>
<dbReference type="SMART" id="SM00387">
    <property type="entry name" value="HATPase_c"/>
    <property type="match status" value="1"/>
</dbReference>
<dbReference type="Pfam" id="PF02518">
    <property type="entry name" value="HATPase_c"/>
    <property type="match status" value="1"/>
</dbReference>
<dbReference type="InterPro" id="IPR035965">
    <property type="entry name" value="PAS-like_dom_sf"/>
</dbReference>
<dbReference type="Gene3D" id="3.30.450.20">
    <property type="entry name" value="PAS domain"/>
    <property type="match status" value="1"/>
</dbReference>
<gene>
    <name evidence="16" type="ORF">ED236_10135</name>
</gene>
<name>A0A3N0UZ58_9PROT</name>
<dbReference type="InterPro" id="IPR003594">
    <property type="entry name" value="HATPase_dom"/>
</dbReference>
<dbReference type="PROSITE" id="PS50113">
    <property type="entry name" value="PAC"/>
    <property type="match status" value="1"/>
</dbReference>
<evidence type="ECO:0000256" key="3">
    <source>
        <dbReference type="ARBA" id="ARBA00012438"/>
    </source>
</evidence>
<comment type="caution">
    <text evidence="16">The sequence shown here is derived from an EMBL/GenBank/DDBJ whole genome shotgun (WGS) entry which is preliminary data.</text>
</comment>
<evidence type="ECO:0000256" key="9">
    <source>
        <dbReference type="PROSITE-ProRule" id="PRU00169"/>
    </source>
</evidence>
<feature type="domain" description="PAC" evidence="15">
    <location>
        <begin position="314"/>
        <end position="364"/>
    </location>
</feature>
<dbReference type="InterPro" id="IPR001789">
    <property type="entry name" value="Sig_transdc_resp-reg_receiver"/>
</dbReference>
<evidence type="ECO:0000313" key="16">
    <source>
        <dbReference type="EMBL" id="ROH85528.1"/>
    </source>
</evidence>
<dbReference type="InterPro" id="IPR004358">
    <property type="entry name" value="Sig_transdc_His_kin-like_C"/>
</dbReference>
<dbReference type="InterPro" id="IPR005467">
    <property type="entry name" value="His_kinase_dom"/>
</dbReference>
<dbReference type="Pfam" id="PF00512">
    <property type="entry name" value="HisKA"/>
    <property type="match status" value="1"/>
</dbReference>
<comment type="catalytic activity">
    <reaction evidence="1">
        <text>ATP + protein L-histidine = ADP + protein N-phospho-L-histidine.</text>
        <dbReference type="EC" id="2.7.13.3"/>
    </reaction>
</comment>
<dbReference type="Proteomes" id="UP000275137">
    <property type="component" value="Unassembled WGS sequence"/>
</dbReference>
<dbReference type="PRINTS" id="PR00344">
    <property type="entry name" value="BCTRLSENSOR"/>
</dbReference>
<dbReference type="PROSITE" id="PS50110">
    <property type="entry name" value="RESPONSE_REGULATORY"/>
    <property type="match status" value="2"/>
</dbReference>
<dbReference type="SUPFAM" id="SSF52172">
    <property type="entry name" value="CheY-like"/>
    <property type="match status" value="2"/>
</dbReference>
<feature type="domain" description="Response regulatory" evidence="13">
    <location>
        <begin position="733"/>
        <end position="841"/>
    </location>
</feature>
<organism evidence="16 17">
    <name type="scientific">Pseudomethylobacillus aquaticus</name>
    <dbReference type="NCBI Taxonomy" id="2676064"/>
    <lineage>
        <taxon>Bacteria</taxon>
        <taxon>Pseudomonadati</taxon>
        <taxon>Pseudomonadota</taxon>
        <taxon>Betaproteobacteria</taxon>
        <taxon>Nitrosomonadales</taxon>
        <taxon>Methylophilaceae</taxon>
        <taxon>Pseudomethylobacillus</taxon>
    </lineage>
</organism>
<dbReference type="InterPro" id="IPR003661">
    <property type="entry name" value="HisK_dim/P_dom"/>
</dbReference>
<dbReference type="SUPFAM" id="SSF47384">
    <property type="entry name" value="Homodimeric domain of signal transducing histidine kinase"/>
    <property type="match status" value="1"/>
</dbReference>
<evidence type="ECO:0000256" key="2">
    <source>
        <dbReference type="ARBA" id="ARBA00004429"/>
    </source>
</evidence>
<keyword evidence="7" id="KW-0902">Two-component regulatory system</keyword>
<keyword evidence="11" id="KW-1133">Transmembrane helix</keyword>
<keyword evidence="5" id="KW-0808">Transferase</keyword>
<dbReference type="SMART" id="SM00091">
    <property type="entry name" value="PAS"/>
    <property type="match status" value="1"/>
</dbReference>
<proteinExistence type="predicted"/>
<feature type="domain" description="Response regulatory" evidence="13">
    <location>
        <begin position="603"/>
        <end position="725"/>
    </location>
</feature>
<evidence type="ECO:0000259" key="14">
    <source>
        <dbReference type="PROSITE" id="PS50112"/>
    </source>
</evidence>
<dbReference type="InterPro" id="IPR001610">
    <property type="entry name" value="PAC"/>
</dbReference>
<dbReference type="SMART" id="SM00086">
    <property type="entry name" value="PAC"/>
    <property type="match status" value="1"/>
</dbReference>
<dbReference type="PROSITE" id="PS50112">
    <property type="entry name" value="PAS"/>
    <property type="match status" value="1"/>
</dbReference>
<dbReference type="GO" id="GO:0005886">
    <property type="term" value="C:plasma membrane"/>
    <property type="evidence" value="ECO:0007669"/>
    <property type="project" value="UniProtKB-SubCell"/>
</dbReference>
<dbReference type="InterPro" id="IPR000014">
    <property type="entry name" value="PAS"/>
</dbReference>
<evidence type="ECO:0000259" key="12">
    <source>
        <dbReference type="PROSITE" id="PS50109"/>
    </source>
</evidence>
<evidence type="ECO:0000313" key="17">
    <source>
        <dbReference type="Proteomes" id="UP000275137"/>
    </source>
</evidence>
<evidence type="ECO:0000256" key="8">
    <source>
        <dbReference type="ARBA" id="ARBA00023136"/>
    </source>
</evidence>
<protein>
    <recommendedName>
        <fullName evidence="3">histidine kinase</fullName>
        <ecNumber evidence="3">2.7.13.3</ecNumber>
    </recommendedName>
</protein>
<dbReference type="FunFam" id="1.10.287.130:FF:000001">
    <property type="entry name" value="Two-component sensor histidine kinase"/>
    <property type="match status" value="1"/>
</dbReference>
<dbReference type="PROSITE" id="PS50109">
    <property type="entry name" value="HIS_KIN"/>
    <property type="match status" value="1"/>
</dbReference>
<evidence type="ECO:0000256" key="7">
    <source>
        <dbReference type="ARBA" id="ARBA00023012"/>
    </source>
</evidence>
<dbReference type="InterPro" id="IPR011006">
    <property type="entry name" value="CheY-like_superfamily"/>
</dbReference>
<dbReference type="PANTHER" id="PTHR43047:SF72">
    <property type="entry name" value="OSMOSENSING HISTIDINE PROTEIN KINASE SLN1"/>
    <property type="match status" value="1"/>
</dbReference>
<keyword evidence="17" id="KW-1185">Reference proteome</keyword>
<dbReference type="AlphaFoldDB" id="A0A3N0UZ58"/>
<evidence type="ECO:0000259" key="15">
    <source>
        <dbReference type="PROSITE" id="PS50113"/>
    </source>
</evidence>
<dbReference type="SUPFAM" id="SSF55785">
    <property type="entry name" value="PYP-like sensor domain (PAS domain)"/>
    <property type="match status" value="1"/>
</dbReference>
<dbReference type="FunFam" id="3.30.565.10:FF:000006">
    <property type="entry name" value="Sensor histidine kinase WalK"/>
    <property type="match status" value="1"/>
</dbReference>
<evidence type="ECO:0000256" key="4">
    <source>
        <dbReference type="ARBA" id="ARBA00022553"/>
    </source>
</evidence>
<dbReference type="Gene3D" id="3.40.50.2300">
    <property type="match status" value="2"/>
</dbReference>
<dbReference type="PANTHER" id="PTHR43047">
    <property type="entry name" value="TWO-COMPONENT HISTIDINE PROTEIN KINASE"/>
    <property type="match status" value="1"/>
</dbReference>
<evidence type="ECO:0000256" key="1">
    <source>
        <dbReference type="ARBA" id="ARBA00000085"/>
    </source>
</evidence>
<feature type="modified residue" description="4-aspartylphosphate" evidence="9">
    <location>
        <position position="652"/>
    </location>
</feature>
<keyword evidence="8 11" id="KW-0472">Membrane</keyword>
<dbReference type="CDD" id="cd00156">
    <property type="entry name" value="REC"/>
    <property type="match status" value="1"/>
</dbReference>
<dbReference type="Pfam" id="PF00072">
    <property type="entry name" value="Response_reg"/>
    <property type="match status" value="2"/>
</dbReference>
<keyword evidence="4 9" id="KW-0597">Phosphoprotein</keyword>